<feature type="region of interest" description="Disordered" evidence="1">
    <location>
        <begin position="274"/>
        <end position="298"/>
    </location>
</feature>
<accession>A0A9W7FH54</accession>
<evidence type="ECO:0000313" key="2">
    <source>
        <dbReference type="EMBL" id="GMI12000.1"/>
    </source>
</evidence>
<dbReference type="EMBL" id="BRXX01000436">
    <property type="protein sequence ID" value="GMI12000.1"/>
    <property type="molecule type" value="Genomic_DNA"/>
</dbReference>
<organism evidence="2 3">
    <name type="scientific">Triparma verrucosa</name>
    <dbReference type="NCBI Taxonomy" id="1606542"/>
    <lineage>
        <taxon>Eukaryota</taxon>
        <taxon>Sar</taxon>
        <taxon>Stramenopiles</taxon>
        <taxon>Ochrophyta</taxon>
        <taxon>Bolidophyceae</taxon>
        <taxon>Parmales</taxon>
        <taxon>Triparmaceae</taxon>
        <taxon>Triparma</taxon>
    </lineage>
</organism>
<keyword evidence="3" id="KW-1185">Reference proteome</keyword>
<dbReference type="AlphaFoldDB" id="A0A9W7FH54"/>
<reference evidence="3" key="1">
    <citation type="journal article" date="2023" name="Commun. Biol.">
        <title>Genome analysis of Parmales, the sister group of diatoms, reveals the evolutionary specialization of diatoms from phago-mixotrophs to photoautotrophs.</title>
        <authorList>
            <person name="Ban H."/>
            <person name="Sato S."/>
            <person name="Yoshikawa S."/>
            <person name="Yamada K."/>
            <person name="Nakamura Y."/>
            <person name="Ichinomiya M."/>
            <person name="Sato N."/>
            <person name="Blanc-Mathieu R."/>
            <person name="Endo H."/>
            <person name="Kuwata A."/>
            <person name="Ogata H."/>
        </authorList>
    </citation>
    <scope>NUCLEOTIDE SEQUENCE [LARGE SCALE GENOMIC DNA]</scope>
    <source>
        <strain evidence="3">NIES 3699</strain>
    </source>
</reference>
<evidence type="ECO:0000313" key="3">
    <source>
        <dbReference type="Proteomes" id="UP001165160"/>
    </source>
</evidence>
<feature type="compositionally biased region" description="Basic and acidic residues" evidence="1">
    <location>
        <begin position="282"/>
        <end position="297"/>
    </location>
</feature>
<protein>
    <submittedName>
        <fullName evidence="2">Uncharacterized protein</fullName>
    </submittedName>
</protein>
<comment type="caution">
    <text evidence="2">The sequence shown here is derived from an EMBL/GenBank/DDBJ whole genome shotgun (WGS) entry which is preliminary data.</text>
</comment>
<evidence type="ECO:0000256" key="1">
    <source>
        <dbReference type="SAM" id="MobiDB-lite"/>
    </source>
</evidence>
<gene>
    <name evidence="2" type="ORF">TrVE_jg13998</name>
</gene>
<dbReference type="Proteomes" id="UP001165160">
    <property type="component" value="Unassembled WGS sequence"/>
</dbReference>
<sequence>MSSFVNSLAQSITTEVVEHALDNHHNKVLKVSKRKLTNGQNTDNIPPPSALIAVKKAIKSVDKSAPSHLQSHAVSQYEVAGYGLEDRVSVLTEQMGGCTINMKKLRNKAFSSIDGDGAAAAAVGPNSPSKKINNKYITQRQKMAKRGMFKLNNMATLILLLTIIFHFPKCSQKVDSLSIPNSSYLRGDSNPTTKGLVMPIDVVLPKITSYIIKSSMNTTLKMFYPALLQSDLDWLERKVTSVAPVLGRDDLYFNLCLLTRLIVEEQTNSRAKNKGKYGSVYHPKDEIRGGDGDDAPKRGRPLTVGELQENFLDMKDVLVARWKIDDAVLEKIEEGSMEWNEAEVDSLVEGSVTLRCVDECEGYIYVHVPDGMGVNDKIVASVADRCDVVEGGSLADAVEYMLKDVEEVEVNSGELSGGSPISFQCISRDIDELNACVKDDRNFPSKYLFVCNNRLESEKNKGIDNPFVSSLDQRNLQKLILGEEKEYSVGLAP</sequence>
<name>A0A9W7FH54_9STRA</name>
<proteinExistence type="predicted"/>